<reference evidence="2" key="1">
    <citation type="journal article" date="2023" name="G3 (Bethesda)">
        <title>Whole genome assemblies of Zophobas morio and Tenebrio molitor.</title>
        <authorList>
            <person name="Kaur S."/>
            <person name="Stinson S.A."/>
            <person name="diCenzo G.C."/>
        </authorList>
    </citation>
    <scope>NUCLEOTIDE SEQUENCE</scope>
    <source>
        <strain evidence="2">QUZm001</strain>
    </source>
</reference>
<evidence type="ECO:0000313" key="2">
    <source>
        <dbReference type="EMBL" id="KAJ3646070.1"/>
    </source>
</evidence>
<sequence>MGATFSKLDADLIQAIESNVIDLLIKLKEAELYIDNFVKFYTLRGLDFYIGLIDSERQKGHISHHKAFKLKDLIHRAIDKLKEMQTCPSVTCNIQPEKGPEELKNEFLKVQKDMESHQIPSDKCEQSLNIVRTYVQNLENSESVSTHEEQNCISVLVLRLYLKSPPTKISDILQENLDVLGRVIETFGLLNWDNVSISETENVNLKVQEFKSKLDTLNKLANQKLRINTSESDSSFKKLTDDINEYEFLINKLGSPCGENALNCIQNKLKFLIDCQLSALPTMKKETETKKKFLLNKRIRVLHKINRIKKRNEEVNESLRILEEIERKFLTSVNTNEDFISKKAIIEQFQQQVDDLKIRSNEFRIRKIEISNKLDGFLILEVTHVLRNIKQFIDTFKVYAQQFSFIKNVDVYEFRKNEIKSALKLLDDLPRSIEFIDLRVQSMQDEIQNNLDILERKAIDNQNFFTILDQLDHIKNHIEFINSIPNSLLWKLKEMNKIRKRLLIIDNFNNRITTKKVEIFLQLHEAEEKIYSSESCQNLQDIKVLLDGYEKKVQEFSGQIADEDYYKHKNELAAALNDIQKLSDAKTENQEVASVLKNTADLILNLLDKVSTENKDQDDCLRSLNNIEENIARATDLTPEQRKETLEEYEEILQPIKCSSKELKTLNKLWNVERRIKIEKAKLELHDLDKQLEIVKEDLVQVHLPLKSSLFKECLGKLLLLKETAEDMPEGDSKLDSEKTLFVQKVLGTIQSLDKNFTEKLRAKRAEKMCEMKRFYDEVEYVSEDSNEVIQTILNRAKNCENHITYYLGDDSSSDYCALRQNLKGLLHELEGLDCDDEELLHQVKEGKNYINGLMRRLD</sequence>
<keyword evidence="3" id="KW-1185">Reference proteome</keyword>
<gene>
    <name evidence="2" type="ORF">Zmor_023681</name>
</gene>
<dbReference type="AlphaFoldDB" id="A0AA38M6M8"/>
<accession>A0AA38M6M8</accession>
<dbReference type="Proteomes" id="UP001168821">
    <property type="component" value="Unassembled WGS sequence"/>
</dbReference>
<name>A0AA38M6M8_9CUCU</name>
<evidence type="ECO:0000256" key="1">
    <source>
        <dbReference type="SAM" id="Coils"/>
    </source>
</evidence>
<comment type="caution">
    <text evidence="2">The sequence shown here is derived from an EMBL/GenBank/DDBJ whole genome shotgun (WGS) entry which is preliminary data.</text>
</comment>
<evidence type="ECO:0000313" key="3">
    <source>
        <dbReference type="Proteomes" id="UP001168821"/>
    </source>
</evidence>
<protein>
    <submittedName>
        <fullName evidence="2">Uncharacterized protein</fullName>
    </submittedName>
</protein>
<proteinExistence type="predicted"/>
<organism evidence="2 3">
    <name type="scientific">Zophobas morio</name>
    <dbReference type="NCBI Taxonomy" id="2755281"/>
    <lineage>
        <taxon>Eukaryota</taxon>
        <taxon>Metazoa</taxon>
        <taxon>Ecdysozoa</taxon>
        <taxon>Arthropoda</taxon>
        <taxon>Hexapoda</taxon>
        <taxon>Insecta</taxon>
        <taxon>Pterygota</taxon>
        <taxon>Neoptera</taxon>
        <taxon>Endopterygota</taxon>
        <taxon>Coleoptera</taxon>
        <taxon>Polyphaga</taxon>
        <taxon>Cucujiformia</taxon>
        <taxon>Tenebrionidae</taxon>
        <taxon>Zophobas</taxon>
    </lineage>
</organism>
<feature type="coiled-coil region" evidence="1">
    <location>
        <begin position="305"/>
        <end position="366"/>
    </location>
</feature>
<keyword evidence="1" id="KW-0175">Coiled coil</keyword>
<dbReference type="EMBL" id="JALNTZ010000007">
    <property type="protein sequence ID" value="KAJ3646070.1"/>
    <property type="molecule type" value="Genomic_DNA"/>
</dbReference>